<keyword evidence="4" id="KW-1185">Reference proteome</keyword>
<feature type="region of interest" description="Disordered" evidence="1">
    <location>
        <begin position="138"/>
        <end position="215"/>
    </location>
</feature>
<reference evidence="3" key="1">
    <citation type="submission" date="2023-04" db="EMBL/GenBank/DDBJ databases">
        <title>Phytophthora fragariaefolia NBRC 109709.</title>
        <authorList>
            <person name="Ichikawa N."/>
            <person name="Sato H."/>
            <person name="Tonouchi N."/>
        </authorList>
    </citation>
    <scope>NUCLEOTIDE SEQUENCE</scope>
    <source>
        <strain evidence="3">NBRC 109709</strain>
    </source>
</reference>
<dbReference type="Proteomes" id="UP001165121">
    <property type="component" value="Unassembled WGS sequence"/>
</dbReference>
<keyword evidence="2" id="KW-0472">Membrane</keyword>
<dbReference type="EMBL" id="BSXT01001526">
    <property type="protein sequence ID" value="GMF43316.1"/>
    <property type="molecule type" value="Genomic_DNA"/>
</dbReference>
<organism evidence="3 4">
    <name type="scientific">Phytophthora fragariaefolia</name>
    <dbReference type="NCBI Taxonomy" id="1490495"/>
    <lineage>
        <taxon>Eukaryota</taxon>
        <taxon>Sar</taxon>
        <taxon>Stramenopiles</taxon>
        <taxon>Oomycota</taxon>
        <taxon>Peronosporomycetes</taxon>
        <taxon>Peronosporales</taxon>
        <taxon>Peronosporaceae</taxon>
        <taxon>Phytophthora</taxon>
    </lineage>
</organism>
<name>A0A9W6XQQ8_9STRA</name>
<dbReference type="AlphaFoldDB" id="A0A9W6XQQ8"/>
<sequence>MHPLRSTATLVLSLRGFSDPAQTSYGALNDTVYWGRHDDITLDEGFVHMGGPCEVWCDDNRAQQDMNCQVTYTPNPARAPPPFGSIALSVRMLNILLSTGSPCTVRLRKFTEVLMLTYLVTWGFFVCVVINCVNINSGSGGRSSSSKTATTTTSTSATSPNTSPTTTTGTPTTPGSDEEIDTTKSQATSPSPTIATRTETPGAEETNTAAEASTTTQKCNVRRRTRVLVIFAINVLSLCRSR</sequence>
<keyword evidence="2" id="KW-1133">Transmembrane helix</keyword>
<comment type="caution">
    <text evidence="3">The sequence shown here is derived from an EMBL/GenBank/DDBJ whole genome shotgun (WGS) entry which is preliminary data.</text>
</comment>
<feature type="compositionally biased region" description="Low complexity" evidence="1">
    <location>
        <begin position="198"/>
        <end position="215"/>
    </location>
</feature>
<gene>
    <name evidence="3" type="ORF">Pfra01_001460200</name>
</gene>
<accession>A0A9W6XQQ8</accession>
<dbReference type="OrthoDB" id="165305at2759"/>
<feature type="compositionally biased region" description="Polar residues" evidence="1">
    <location>
        <begin position="183"/>
        <end position="197"/>
    </location>
</feature>
<evidence type="ECO:0000256" key="2">
    <source>
        <dbReference type="SAM" id="Phobius"/>
    </source>
</evidence>
<keyword evidence="2" id="KW-0812">Transmembrane</keyword>
<protein>
    <submittedName>
        <fullName evidence="3">Unnamed protein product</fullName>
    </submittedName>
</protein>
<evidence type="ECO:0000256" key="1">
    <source>
        <dbReference type="SAM" id="MobiDB-lite"/>
    </source>
</evidence>
<evidence type="ECO:0000313" key="4">
    <source>
        <dbReference type="Proteomes" id="UP001165121"/>
    </source>
</evidence>
<proteinExistence type="predicted"/>
<evidence type="ECO:0000313" key="3">
    <source>
        <dbReference type="EMBL" id="GMF43316.1"/>
    </source>
</evidence>
<feature type="compositionally biased region" description="Low complexity" evidence="1">
    <location>
        <begin position="138"/>
        <end position="175"/>
    </location>
</feature>
<feature type="transmembrane region" description="Helical" evidence="2">
    <location>
        <begin position="115"/>
        <end position="135"/>
    </location>
</feature>